<gene>
    <name evidence="1" type="ORF">PM001_LOCUS14906</name>
</gene>
<proteinExistence type="predicted"/>
<name>A0AAV1U6T3_9STRA</name>
<evidence type="ECO:0000313" key="1">
    <source>
        <dbReference type="EMBL" id="CAK7929756.1"/>
    </source>
</evidence>
<sequence length="174" mass="19795">MAVPAVSSSKATWDENDFTIWTSETSYSLAEDIMPDELISQLKRLPIRKPPSLKTSSVCVSHRQPCGGGHSWRLPWYLIYMCECVVKAAPHAEILFILTGESCCRDVIQINCLRRQRERPYLLTSLAIAPYPSRSLKYSLRAPPQKSTHLAWPLLLQIAQIHTILHLFHPWSGN</sequence>
<dbReference type="Proteomes" id="UP001162060">
    <property type="component" value="Unassembled WGS sequence"/>
</dbReference>
<protein>
    <submittedName>
        <fullName evidence="1">Uncharacterized protein</fullName>
    </submittedName>
</protein>
<dbReference type="AlphaFoldDB" id="A0AAV1U6T3"/>
<reference evidence="1" key="1">
    <citation type="submission" date="2024-01" db="EMBL/GenBank/DDBJ databases">
        <authorList>
            <person name="Webb A."/>
        </authorList>
    </citation>
    <scope>NUCLEOTIDE SEQUENCE</scope>
    <source>
        <strain evidence="1">Pm1</strain>
    </source>
</reference>
<accession>A0AAV1U6T3</accession>
<organism evidence="1 2">
    <name type="scientific">Peronospora matthiolae</name>
    <dbReference type="NCBI Taxonomy" id="2874970"/>
    <lineage>
        <taxon>Eukaryota</taxon>
        <taxon>Sar</taxon>
        <taxon>Stramenopiles</taxon>
        <taxon>Oomycota</taxon>
        <taxon>Peronosporomycetes</taxon>
        <taxon>Peronosporales</taxon>
        <taxon>Peronosporaceae</taxon>
        <taxon>Peronospora</taxon>
    </lineage>
</organism>
<dbReference type="EMBL" id="CAKLBY020000153">
    <property type="protein sequence ID" value="CAK7929756.1"/>
    <property type="molecule type" value="Genomic_DNA"/>
</dbReference>
<comment type="caution">
    <text evidence="1">The sequence shown here is derived from an EMBL/GenBank/DDBJ whole genome shotgun (WGS) entry which is preliminary data.</text>
</comment>
<evidence type="ECO:0000313" key="2">
    <source>
        <dbReference type="Proteomes" id="UP001162060"/>
    </source>
</evidence>